<keyword evidence="1" id="KW-0732">Signal</keyword>
<organism evidence="3 4">
    <name type="scientific">Hymenobacter koreensis</name>
    <dbReference type="NCBI Taxonomy" id="1084523"/>
    <lineage>
        <taxon>Bacteria</taxon>
        <taxon>Pseudomonadati</taxon>
        <taxon>Bacteroidota</taxon>
        <taxon>Cytophagia</taxon>
        <taxon>Cytophagales</taxon>
        <taxon>Hymenobacteraceae</taxon>
        <taxon>Hymenobacter</taxon>
    </lineage>
</organism>
<dbReference type="InterPro" id="IPR045175">
    <property type="entry name" value="M28_fam"/>
</dbReference>
<evidence type="ECO:0000259" key="2">
    <source>
        <dbReference type="Pfam" id="PF04389"/>
    </source>
</evidence>
<evidence type="ECO:0000313" key="4">
    <source>
        <dbReference type="Proteomes" id="UP001500454"/>
    </source>
</evidence>
<feature type="domain" description="Peptidase M28" evidence="2">
    <location>
        <begin position="329"/>
        <end position="539"/>
    </location>
</feature>
<dbReference type="PANTHER" id="PTHR12147">
    <property type="entry name" value="METALLOPEPTIDASE M28 FAMILY MEMBER"/>
    <property type="match status" value="1"/>
</dbReference>
<gene>
    <name evidence="3" type="ORF">GCM10023186_14720</name>
</gene>
<dbReference type="PANTHER" id="PTHR12147:SF26">
    <property type="entry name" value="PEPTIDASE M28 DOMAIN-CONTAINING PROTEIN"/>
    <property type="match status" value="1"/>
</dbReference>
<dbReference type="CDD" id="cd03877">
    <property type="entry name" value="M28_like"/>
    <property type="match status" value="1"/>
</dbReference>
<feature type="signal peptide" evidence="1">
    <location>
        <begin position="1"/>
        <end position="22"/>
    </location>
</feature>
<dbReference type="Pfam" id="PF04389">
    <property type="entry name" value="Peptidase_M28"/>
    <property type="match status" value="1"/>
</dbReference>
<evidence type="ECO:0000313" key="3">
    <source>
        <dbReference type="EMBL" id="GAA4378321.1"/>
    </source>
</evidence>
<evidence type="ECO:0000256" key="1">
    <source>
        <dbReference type="SAM" id="SignalP"/>
    </source>
</evidence>
<dbReference type="RefSeq" id="WP_345222706.1">
    <property type="nucleotide sequence ID" value="NZ_BAABHA010000002.1"/>
</dbReference>
<feature type="chain" id="PRO_5046887239" description="Peptidase M28 domain-containing protein" evidence="1">
    <location>
        <begin position="23"/>
        <end position="558"/>
    </location>
</feature>
<name>A0ABP8IY44_9BACT</name>
<dbReference type="InterPro" id="IPR007484">
    <property type="entry name" value="Peptidase_M28"/>
</dbReference>
<dbReference type="Gene3D" id="3.40.630.10">
    <property type="entry name" value="Zn peptidases"/>
    <property type="match status" value="2"/>
</dbReference>
<protein>
    <recommendedName>
        <fullName evidence="2">Peptidase M28 domain-containing protein</fullName>
    </recommendedName>
</protein>
<accession>A0ABP8IY44</accession>
<dbReference type="SUPFAM" id="SSF52025">
    <property type="entry name" value="PA domain"/>
    <property type="match status" value="1"/>
</dbReference>
<reference evidence="4" key="1">
    <citation type="journal article" date="2019" name="Int. J. Syst. Evol. Microbiol.">
        <title>The Global Catalogue of Microorganisms (GCM) 10K type strain sequencing project: providing services to taxonomists for standard genome sequencing and annotation.</title>
        <authorList>
            <consortium name="The Broad Institute Genomics Platform"/>
            <consortium name="The Broad Institute Genome Sequencing Center for Infectious Disease"/>
            <person name="Wu L."/>
            <person name="Ma J."/>
        </authorList>
    </citation>
    <scope>NUCLEOTIDE SEQUENCE [LARGE SCALE GENOMIC DNA]</scope>
    <source>
        <strain evidence="4">JCM 17924</strain>
    </source>
</reference>
<proteinExistence type="predicted"/>
<dbReference type="InterPro" id="IPR046450">
    <property type="entry name" value="PA_dom_sf"/>
</dbReference>
<dbReference type="Gene3D" id="3.50.30.30">
    <property type="match status" value="1"/>
</dbReference>
<keyword evidence="4" id="KW-1185">Reference proteome</keyword>
<dbReference type="EMBL" id="BAABHA010000002">
    <property type="protein sequence ID" value="GAA4378321.1"/>
    <property type="molecule type" value="Genomic_DNA"/>
</dbReference>
<sequence length="558" mass="61176">MHKSLLYALALSGATLASVAPAAAQKTKVKVKTKTAQPAAPAQPATDWSVTYAGSITQEDLRQHLSVIASDAFEGRETGTKGQKMAADYLAKQFQELGLTGPVANSDNPYVQHFTLERSLWDTEKMKLQIGKQSYTWLTDFYSSSDSPFGQETTLQPVFVGYGIEQGDYNDYAGLDVKGKDLVALLGEPTADGKALLGEGGKPGKWSLDSRAKTALATEKGARSIIFVNPNAAKFTENLTRFKPYLQQARVSMPGKNLSLGKDKAEPARVSAFFVSTPLGYELLNTSEAAVAKYQAAVAAAGKPVKASFRPGKVLIRAPRKTETFATENVMGYIEGSDKKDEVLVVSAHYDHIGVIDGKIHNGADDDGSGTAAVLELAQAFAQAKAEGHAPRRSVLFLTVTGEEKGLFGSEYYTDNPIFPLAQTVADLNLDMVGRIDENHKPGDQYVSLVGSDKLSSELHAINEAANKQYTQLDFDYRYNDPNDPERVYYRSDHYNFAKHKIPVIFYTTGDHADYHKDTDDIEKIEFPLLEKRAKLVFHTAWELVNRDNRIVVDSNKP</sequence>
<dbReference type="SUPFAM" id="SSF53187">
    <property type="entry name" value="Zn-dependent exopeptidases"/>
    <property type="match status" value="1"/>
</dbReference>
<dbReference type="Proteomes" id="UP001500454">
    <property type="component" value="Unassembled WGS sequence"/>
</dbReference>
<comment type="caution">
    <text evidence="3">The sequence shown here is derived from an EMBL/GenBank/DDBJ whole genome shotgun (WGS) entry which is preliminary data.</text>
</comment>